<comment type="caution">
    <text evidence="1">The sequence shown here is derived from an EMBL/GenBank/DDBJ whole genome shotgun (WGS) entry which is preliminary data.</text>
</comment>
<reference evidence="2" key="1">
    <citation type="submission" date="2020-07" db="EMBL/GenBank/DDBJ databases">
        <authorList>
            <person name="Partida-Martinez L."/>
            <person name="Huntemann M."/>
            <person name="Clum A."/>
            <person name="Wang J."/>
            <person name="Palaniappan K."/>
            <person name="Ritter S."/>
            <person name="Chen I.-M."/>
            <person name="Stamatis D."/>
            <person name="Reddy T."/>
            <person name="O'Malley R."/>
            <person name="Daum C."/>
            <person name="Shapiro N."/>
            <person name="Ivanova N."/>
            <person name="Kyrpides N."/>
            <person name="Woyke T."/>
        </authorList>
    </citation>
    <scope>NUCLEOTIDE SEQUENCE [LARGE SCALE GENOMIC DNA]</scope>
    <source>
        <strain evidence="2">AT2.8</strain>
    </source>
</reference>
<accession>A0A852TGS5</accession>
<gene>
    <name evidence="1" type="ORF">F4694_004090</name>
</gene>
<dbReference type="AlphaFoldDB" id="A0A852TGS5"/>
<proteinExistence type="predicted"/>
<organism evidence="1 2">
    <name type="scientific">Neobacillus niacini</name>
    <dbReference type="NCBI Taxonomy" id="86668"/>
    <lineage>
        <taxon>Bacteria</taxon>
        <taxon>Bacillati</taxon>
        <taxon>Bacillota</taxon>
        <taxon>Bacilli</taxon>
        <taxon>Bacillales</taxon>
        <taxon>Bacillaceae</taxon>
        <taxon>Neobacillus</taxon>
    </lineage>
</organism>
<evidence type="ECO:0000313" key="1">
    <source>
        <dbReference type="EMBL" id="NYE07305.1"/>
    </source>
</evidence>
<reference evidence="2" key="2">
    <citation type="submission" date="2020-08" db="EMBL/GenBank/DDBJ databases">
        <title>The Agave Microbiome: Exploring the role of microbial communities in plant adaptations to desert environments.</title>
        <authorList>
            <person name="Partida-Martinez L.P."/>
        </authorList>
    </citation>
    <scope>NUCLEOTIDE SEQUENCE [LARGE SCALE GENOMIC DNA]</scope>
    <source>
        <strain evidence="2">AT2.8</strain>
    </source>
</reference>
<protein>
    <submittedName>
        <fullName evidence="1">Uncharacterized protein</fullName>
    </submittedName>
</protein>
<evidence type="ECO:0000313" key="2">
    <source>
        <dbReference type="Proteomes" id="UP000548423"/>
    </source>
</evidence>
<dbReference type="Proteomes" id="UP000548423">
    <property type="component" value="Unassembled WGS sequence"/>
</dbReference>
<sequence length="97" mass="11097">MARLIKAIYSASDDPQFGTVEDEVIVLSPAIVVEKYDETDAMFYIIEEPVADNQETIYIDRATCPRFEINLDQSFDQIDFGQLAKSTFLEFICKFAK</sequence>
<name>A0A852TGS5_9BACI</name>
<dbReference type="EMBL" id="JACCBX010000008">
    <property type="protein sequence ID" value="NYE07305.1"/>
    <property type="molecule type" value="Genomic_DNA"/>
</dbReference>